<accession>A0A6G0YGI3</accession>
<evidence type="ECO:0000313" key="2">
    <source>
        <dbReference type="Proteomes" id="UP000478052"/>
    </source>
</evidence>
<name>A0A6G0YGI3_APHCR</name>
<keyword evidence="2" id="KW-1185">Reference proteome</keyword>
<reference evidence="1 2" key="1">
    <citation type="submission" date="2019-08" db="EMBL/GenBank/DDBJ databases">
        <title>Whole genome of Aphis craccivora.</title>
        <authorList>
            <person name="Voronova N.V."/>
            <person name="Shulinski R.S."/>
            <person name="Bandarenka Y.V."/>
            <person name="Zhorov D.G."/>
            <person name="Warner D."/>
        </authorList>
    </citation>
    <scope>NUCLEOTIDE SEQUENCE [LARGE SCALE GENOMIC DNA]</scope>
    <source>
        <strain evidence="1">180601</strain>
        <tissue evidence="1">Whole Body</tissue>
    </source>
</reference>
<gene>
    <name evidence="1" type="ORF">FWK35_00033759</name>
</gene>
<protein>
    <submittedName>
        <fullName evidence="1">Uncharacterized protein</fullName>
    </submittedName>
</protein>
<dbReference type="AlphaFoldDB" id="A0A6G0YGI3"/>
<feature type="non-terminal residue" evidence="1">
    <location>
        <position position="1"/>
    </location>
</feature>
<sequence>EANGSRLQNVKTRGRSIKNSIKNFKRSYTDYFKKCTPRLKRILTWIRKYIDFGIRCEHTVENHIQCASGGRLISRIGFHNSLWIKIPSFLRRHMSRKQNKIIVKFNPSAISNVK</sequence>
<evidence type="ECO:0000313" key="1">
    <source>
        <dbReference type="EMBL" id="KAF0755467.1"/>
    </source>
</evidence>
<dbReference type="EMBL" id="VUJU01004131">
    <property type="protein sequence ID" value="KAF0755467.1"/>
    <property type="molecule type" value="Genomic_DNA"/>
</dbReference>
<dbReference type="OrthoDB" id="10562651at2759"/>
<proteinExistence type="predicted"/>
<dbReference type="Proteomes" id="UP000478052">
    <property type="component" value="Unassembled WGS sequence"/>
</dbReference>
<comment type="caution">
    <text evidence="1">The sequence shown here is derived from an EMBL/GenBank/DDBJ whole genome shotgun (WGS) entry which is preliminary data.</text>
</comment>
<organism evidence="1 2">
    <name type="scientific">Aphis craccivora</name>
    <name type="common">Cowpea aphid</name>
    <dbReference type="NCBI Taxonomy" id="307492"/>
    <lineage>
        <taxon>Eukaryota</taxon>
        <taxon>Metazoa</taxon>
        <taxon>Ecdysozoa</taxon>
        <taxon>Arthropoda</taxon>
        <taxon>Hexapoda</taxon>
        <taxon>Insecta</taxon>
        <taxon>Pterygota</taxon>
        <taxon>Neoptera</taxon>
        <taxon>Paraneoptera</taxon>
        <taxon>Hemiptera</taxon>
        <taxon>Sternorrhyncha</taxon>
        <taxon>Aphidomorpha</taxon>
        <taxon>Aphidoidea</taxon>
        <taxon>Aphididae</taxon>
        <taxon>Aphidini</taxon>
        <taxon>Aphis</taxon>
        <taxon>Aphis</taxon>
    </lineage>
</organism>